<sequence>MQMADDAGALMHFDIARKILPAFAAVLLASCTTLAPEMPHDAQALALPEDWSVEASGETPDLVRWWQAFDDPVLTGLIEQSLEANTDLGVALSRLRQAREALVVSRSSLFPSLSAAGGYNRQESIRGGGTTVTLPDGTVTTVGGGGSDSFSLGLDASYQLDIFGGNRSAVRASRADLEAAGFDYASTMRLVESEVARNYILARAYQSQLANARASLAIQDDNLEIAGYRVMAGLVSSVDEEQARSSRAQSAASVPQIGQQYNAAVSRLGVLTGQAPGAVKPIMEAVQPIPTGPSDPGAGIPADLLRRRPDIRSAERQLEAAAAQIGVARAALLPTLSISGSLDTNATSFSRLFDTITSGLFAGISQSLFAGGRLAAQARQAEAAADGAFASYRGTVLTALEDVENAVTALRAARERETLYEVALDAANNSAIYARAQYQSGLTDFTTLNAQEIALISARNGLVQAQSDRANALVALYDALGGGWDPEGNPAYDPPIEGPAEISPGGQD</sequence>
<dbReference type="AlphaFoldDB" id="A0A917DTJ6"/>
<dbReference type="PANTHER" id="PTHR30203:SF25">
    <property type="entry name" value="OUTER MEMBRANE PROTEIN-RELATED"/>
    <property type="match status" value="1"/>
</dbReference>
<evidence type="ECO:0000313" key="5">
    <source>
        <dbReference type="Proteomes" id="UP000612349"/>
    </source>
</evidence>
<dbReference type="SUPFAM" id="SSF56954">
    <property type="entry name" value="Outer membrane efflux proteins (OEP)"/>
    <property type="match status" value="1"/>
</dbReference>
<name>A0A917DTJ6_9SPHN</name>
<dbReference type="PANTHER" id="PTHR30203">
    <property type="entry name" value="OUTER MEMBRANE CATION EFFLUX PROTEIN"/>
    <property type="match status" value="1"/>
</dbReference>
<dbReference type="Gene3D" id="1.20.1600.10">
    <property type="entry name" value="Outer membrane efflux proteins (OEP)"/>
    <property type="match status" value="1"/>
</dbReference>
<evidence type="ECO:0000313" key="4">
    <source>
        <dbReference type="EMBL" id="GGD65751.1"/>
    </source>
</evidence>
<dbReference type="Proteomes" id="UP000612349">
    <property type="component" value="Unassembled WGS sequence"/>
</dbReference>
<dbReference type="InterPro" id="IPR010131">
    <property type="entry name" value="MdtP/NodT-like"/>
</dbReference>
<comment type="subcellular location">
    <subcellularLocation>
        <location evidence="2">Cell membrane</location>
        <topology evidence="2">Lipid-anchor</topology>
    </subcellularLocation>
</comment>
<comment type="similarity">
    <text evidence="1 2">Belongs to the outer membrane factor (OMF) (TC 1.B.17) family.</text>
</comment>
<keyword evidence="2" id="KW-1134">Transmembrane beta strand</keyword>
<proteinExistence type="inferred from homology"/>
<dbReference type="RefSeq" id="WP_229665332.1">
    <property type="nucleotide sequence ID" value="NZ_BMIP01000002.1"/>
</dbReference>
<dbReference type="GO" id="GO:0015562">
    <property type="term" value="F:efflux transmembrane transporter activity"/>
    <property type="evidence" value="ECO:0007669"/>
    <property type="project" value="InterPro"/>
</dbReference>
<accession>A0A917DTJ6</accession>
<dbReference type="Pfam" id="PF02321">
    <property type="entry name" value="OEP"/>
    <property type="match status" value="2"/>
</dbReference>
<dbReference type="Gene3D" id="2.20.200.10">
    <property type="entry name" value="Outer membrane efflux proteins (OEP)"/>
    <property type="match status" value="1"/>
</dbReference>
<protein>
    <submittedName>
        <fullName evidence="4">RND transporter</fullName>
    </submittedName>
</protein>
<keyword evidence="2" id="KW-0472">Membrane</keyword>
<dbReference type="NCBIfam" id="TIGR01845">
    <property type="entry name" value="outer_NodT"/>
    <property type="match status" value="1"/>
</dbReference>
<feature type="region of interest" description="Disordered" evidence="3">
    <location>
        <begin position="486"/>
        <end position="508"/>
    </location>
</feature>
<evidence type="ECO:0000256" key="2">
    <source>
        <dbReference type="RuleBase" id="RU362097"/>
    </source>
</evidence>
<comment type="caution">
    <text evidence="4">The sequence shown here is derived from an EMBL/GenBank/DDBJ whole genome shotgun (WGS) entry which is preliminary data.</text>
</comment>
<dbReference type="InterPro" id="IPR003423">
    <property type="entry name" value="OMP_efflux"/>
</dbReference>
<keyword evidence="2" id="KW-0449">Lipoprotein</keyword>
<reference evidence="4" key="1">
    <citation type="journal article" date="2014" name="Int. J. Syst. Evol. Microbiol.">
        <title>Complete genome sequence of Corynebacterium casei LMG S-19264T (=DSM 44701T), isolated from a smear-ripened cheese.</title>
        <authorList>
            <consortium name="US DOE Joint Genome Institute (JGI-PGF)"/>
            <person name="Walter F."/>
            <person name="Albersmeier A."/>
            <person name="Kalinowski J."/>
            <person name="Ruckert C."/>
        </authorList>
    </citation>
    <scope>NUCLEOTIDE SEQUENCE</scope>
    <source>
        <strain evidence="4">CGMCC 1.15360</strain>
    </source>
</reference>
<keyword evidence="2" id="KW-0564">Palmitate</keyword>
<keyword evidence="5" id="KW-1185">Reference proteome</keyword>
<organism evidence="4 5">
    <name type="scientific">Croceicoccus mobilis</name>
    <dbReference type="NCBI Taxonomy" id="1703339"/>
    <lineage>
        <taxon>Bacteria</taxon>
        <taxon>Pseudomonadati</taxon>
        <taxon>Pseudomonadota</taxon>
        <taxon>Alphaproteobacteria</taxon>
        <taxon>Sphingomonadales</taxon>
        <taxon>Erythrobacteraceae</taxon>
        <taxon>Croceicoccus</taxon>
    </lineage>
</organism>
<evidence type="ECO:0000256" key="1">
    <source>
        <dbReference type="ARBA" id="ARBA00007613"/>
    </source>
</evidence>
<dbReference type="EMBL" id="BMIP01000002">
    <property type="protein sequence ID" value="GGD65751.1"/>
    <property type="molecule type" value="Genomic_DNA"/>
</dbReference>
<keyword evidence="2" id="KW-0812">Transmembrane</keyword>
<evidence type="ECO:0000256" key="3">
    <source>
        <dbReference type="SAM" id="MobiDB-lite"/>
    </source>
</evidence>
<reference evidence="4" key="2">
    <citation type="submission" date="2020-09" db="EMBL/GenBank/DDBJ databases">
        <authorList>
            <person name="Sun Q."/>
            <person name="Zhou Y."/>
        </authorList>
    </citation>
    <scope>NUCLEOTIDE SEQUENCE</scope>
    <source>
        <strain evidence="4">CGMCC 1.15360</strain>
    </source>
</reference>
<dbReference type="GO" id="GO:0005886">
    <property type="term" value="C:plasma membrane"/>
    <property type="evidence" value="ECO:0007669"/>
    <property type="project" value="UniProtKB-SubCell"/>
</dbReference>
<gene>
    <name evidence="4" type="ORF">GCM10010990_14020</name>
</gene>